<protein>
    <recommendedName>
        <fullName evidence="3">Ribose-5-phosphate isomerase A</fullName>
        <ecNumber evidence="3">5.3.1.6</ecNumber>
    </recommendedName>
    <alternativeName>
        <fullName evidence="3">Phosphoriboisomerase A</fullName>
        <shortName evidence="3">PRI</shortName>
    </alternativeName>
</protein>
<dbReference type="GO" id="GO:0004751">
    <property type="term" value="F:ribose-5-phosphate isomerase activity"/>
    <property type="evidence" value="ECO:0007669"/>
    <property type="project" value="UniProtKB-UniRule"/>
</dbReference>
<dbReference type="Proteomes" id="UP000219573">
    <property type="component" value="Unassembled WGS sequence"/>
</dbReference>
<dbReference type="OrthoDB" id="5870696at2"/>
<dbReference type="GO" id="GO:0009052">
    <property type="term" value="P:pentose-phosphate shunt, non-oxidative branch"/>
    <property type="evidence" value="ECO:0007669"/>
    <property type="project" value="UniProtKB-UniRule"/>
</dbReference>
<proteinExistence type="inferred from homology"/>
<dbReference type="GO" id="GO:0005829">
    <property type="term" value="C:cytosol"/>
    <property type="evidence" value="ECO:0007669"/>
    <property type="project" value="TreeGrafter"/>
</dbReference>
<accession>A0A285IFR1</accession>
<dbReference type="FunFam" id="3.40.50.1360:FF:000001">
    <property type="entry name" value="Ribose-5-phosphate isomerase A"/>
    <property type="match status" value="1"/>
</dbReference>
<name>A0A285IFR1_9FIRM</name>
<evidence type="ECO:0000313" key="5">
    <source>
        <dbReference type="Proteomes" id="UP000219573"/>
    </source>
</evidence>
<dbReference type="EMBL" id="OBDZ01000045">
    <property type="protein sequence ID" value="SNY46805.1"/>
    <property type="molecule type" value="Genomic_DNA"/>
</dbReference>
<dbReference type="SUPFAM" id="SSF75445">
    <property type="entry name" value="D-ribose-5-phosphate isomerase (RpiA), lid domain"/>
    <property type="match status" value="1"/>
</dbReference>
<gene>
    <name evidence="3" type="primary">rpiA</name>
    <name evidence="4" type="ORF">SAMN06265827_14511</name>
</gene>
<evidence type="ECO:0000256" key="3">
    <source>
        <dbReference type="HAMAP-Rule" id="MF_00170"/>
    </source>
</evidence>
<feature type="active site" description="Proton acceptor" evidence="3">
    <location>
        <position position="102"/>
    </location>
</feature>
<feature type="binding site" evidence="3">
    <location>
        <begin position="25"/>
        <end position="28"/>
    </location>
    <ligand>
        <name>substrate</name>
    </ligand>
</feature>
<reference evidence="5" key="1">
    <citation type="submission" date="2017-09" db="EMBL/GenBank/DDBJ databases">
        <authorList>
            <person name="Varghese N."/>
            <person name="Submissions S."/>
        </authorList>
    </citation>
    <scope>NUCLEOTIDE SEQUENCE [LARGE SCALE GENOMIC DNA]</scope>
    <source>
        <strain evidence="5">MSL47</strain>
    </source>
</reference>
<keyword evidence="2 3" id="KW-0413">Isomerase</keyword>
<dbReference type="PANTHER" id="PTHR11934:SF0">
    <property type="entry name" value="RIBOSE-5-PHOSPHATE ISOMERASE"/>
    <property type="match status" value="1"/>
</dbReference>
<dbReference type="SUPFAM" id="SSF100950">
    <property type="entry name" value="NagB/RpiA/CoA transferase-like"/>
    <property type="match status" value="1"/>
</dbReference>
<dbReference type="PANTHER" id="PTHR11934">
    <property type="entry name" value="RIBOSE-5-PHOSPHATE ISOMERASE"/>
    <property type="match status" value="1"/>
</dbReference>
<evidence type="ECO:0000256" key="2">
    <source>
        <dbReference type="ARBA" id="ARBA00023235"/>
    </source>
</evidence>
<organism evidence="4 5">
    <name type="scientific">Orenia metallireducens</name>
    <dbReference type="NCBI Taxonomy" id="1413210"/>
    <lineage>
        <taxon>Bacteria</taxon>
        <taxon>Bacillati</taxon>
        <taxon>Bacillota</taxon>
        <taxon>Clostridia</taxon>
        <taxon>Halanaerobiales</taxon>
        <taxon>Halobacteroidaceae</taxon>
        <taxon>Orenia</taxon>
    </lineage>
</organism>
<comment type="subunit">
    <text evidence="3">Homodimer.</text>
</comment>
<keyword evidence="5" id="KW-1185">Reference proteome</keyword>
<dbReference type="InterPro" id="IPR020672">
    <property type="entry name" value="Ribose5P_isomerase_typA_subgr"/>
</dbReference>
<dbReference type="InterPro" id="IPR037171">
    <property type="entry name" value="NagB/RpiA_transferase-like"/>
</dbReference>
<dbReference type="Pfam" id="PF06026">
    <property type="entry name" value="Rib_5-P_isom_A"/>
    <property type="match status" value="1"/>
</dbReference>
<dbReference type="NCBIfam" id="TIGR00021">
    <property type="entry name" value="rpiA"/>
    <property type="match status" value="1"/>
</dbReference>
<dbReference type="Gene3D" id="3.30.70.260">
    <property type="match status" value="1"/>
</dbReference>
<comment type="catalytic activity">
    <reaction evidence="1 3">
        <text>aldehydo-D-ribose 5-phosphate = D-ribulose 5-phosphate</text>
        <dbReference type="Rhea" id="RHEA:14657"/>
        <dbReference type="ChEBI" id="CHEBI:58121"/>
        <dbReference type="ChEBI" id="CHEBI:58273"/>
        <dbReference type="EC" id="5.3.1.6"/>
    </reaction>
</comment>
<dbReference type="InterPro" id="IPR004788">
    <property type="entry name" value="Ribose5P_isomerase_type_A"/>
</dbReference>
<dbReference type="Gene3D" id="3.40.50.1360">
    <property type="match status" value="1"/>
</dbReference>
<dbReference type="HAMAP" id="MF_00170">
    <property type="entry name" value="Rib_5P_isom_A"/>
    <property type="match status" value="1"/>
</dbReference>
<evidence type="ECO:0000256" key="1">
    <source>
        <dbReference type="ARBA" id="ARBA00001713"/>
    </source>
</evidence>
<feature type="binding site" evidence="3">
    <location>
        <begin position="80"/>
        <end position="83"/>
    </location>
    <ligand>
        <name>substrate</name>
    </ligand>
</feature>
<dbReference type="CDD" id="cd01398">
    <property type="entry name" value="RPI_A"/>
    <property type="match status" value="1"/>
</dbReference>
<comment type="pathway">
    <text evidence="3">Carbohydrate degradation; pentose phosphate pathway; D-ribose 5-phosphate from D-ribulose 5-phosphate (non-oxidative stage): step 1/1.</text>
</comment>
<dbReference type="RefSeq" id="WP_097019567.1">
    <property type="nucleotide sequence ID" value="NZ_OBDZ01000045.1"/>
</dbReference>
<dbReference type="UniPathway" id="UPA00115">
    <property type="reaction ID" value="UER00412"/>
</dbReference>
<comment type="function">
    <text evidence="3">Catalyzes the reversible conversion of ribose-5-phosphate to ribulose 5-phosphate.</text>
</comment>
<feature type="binding site" evidence="3">
    <location>
        <position position="120"/>
    </location>
    <ligand>
        <name>substrate</name>
    </ligand>
</feature>
<sequence>MNLKQVAGEKAASYIKDGMIVGLGTGSTAYYFTKKIGELVKEGLKVKCIPTSKDTKKLAKEWNIPLTELAQVDHIDVTVDGADEVDPDFNLIKGGGGALLREKIIAYASKKLIIVVDKTKMVEILGKFPLPVEVTTFAWENTLSQIERLGCKATLRRSADQPFITDNDNYILDCQFDKIENPAELNSKLNQIPGVVENGLFIDMADLVVVGKDTTVEIVEK</sequence>
<dbReference type="NCBIfam" id="NF001924">
    <property type="entry name" value="PRK00702.1"/>
    <property type="match status" value="1"/>
</dbReference>
<comment type="similarity">
    <text evidence="3">Belongs to the ribose 5-phosphate isomerase family.</text>
</comment>
<feature type="binding site" evidence="3">
    <location>
        <begin position="93"/>
        <end position="96"/>
    </location>
    <ligand>
        <name>substrate</name>
    </ligand>
</feature>
<dbReference type="AlphaFoldDB" id="A0A285IFR1"/>
<evidence type="ECO:0000313" key="4">
    <source>
        <dbReference type="EMBL" id="SNY46805.1"/>
    </source>
</evidence>
<dbReference type="GO" id="GO:0006014">
    <property type="term" value="P:D-ribose metabolic process"/>
    <property type="evidence" value="ECO:0007669"/>
    <property type="project" value="TreeGrafter"/>
</dbReference>
<dbReference type="EC" id="5.3.1.6" evidence="3"/>